<organism evidence="1">
    <name type="scientific">Pseudomonas phage Cygsa01</name>
    <dbReference type="NCBI Taxonomy" id="3138529"/>
    <lineage>
        <taxon>Viruses</taxon>
    </lineage>
</organism>
<proteinExistence type="predicted"/>
<name>A0AAU6W534_9VIRU</name>
<reference evidence="1" key="1">
    <citation type="journal article" date="2024" name="J. Gen. Virol.">
        <title>Novel phages of Pseudomonas syringae unveil numerous potential auxiliary metabolic genes.</title>
        <authorList>
            <person name="Feltin C."/>
            <person name="Garneau J.R."/>
            <person name="Morris C.E."/>
            <person name="Berard A."/>
            <person name="Torres-Barcelo C."/>
        </authorList>
    </citation>
    <scope>NUCLEOTIDE SEQUENCE</scope>
</reference>
<gene>
    <name evidence="1" type="ORF">Cygsa01_00231</name>
</gene>
<accession>A0AAU6W534</accession>
<dbReference type="EMBL" id="PP179332">
    <property type="protein sequence ID" value="XAI71277.1"/>
    <property type="molecule type" value="Genomic_DNA"/>
</dbReference>
<sequence>MTAQAKIAVKTARPARRINDSFLRGVKFFTATPDGKVVGRRNPSWNRKTESWEGRVSLELGDDFNPAAIGRNPWQHMCPLVPDDDCEGVYMSHNSYFRLYLEQYARHMTWLYHEKVKQKILFAGLPRHKCIKAGIPYVSKNEKIKAWVMDALKDMMTSIEKQYGIKLNEIDAESLELDAILIDRSESIRDTTRRYGRTNAVRRGAGRA</sequence>
<evidence type="ECO:0000313" key="1">
    <source>
        <dbReference type="EMBL" id="XAI71277.1"/>
    </source>
</evidence>
<protein>
    <submittedName>
        <fullName evidence="1">Uncharacterized protein</fullName>
    </submittedName>
</protein>